<evidence type="ECO:0000313" key="4">
    <source>
        <dbReference type="EMBL" id="EEN46542.1"/>
    </source>
</evidence>
<sequence>MRGEGNIASPWKSTTTDAPTNGLVTTTAATTQGNLRESHSDTVRAAMGEDASIEPTELHHDVNKEGSPVEDDILPTDAWTKVAVKSKEEDFVGSSIKVKSISDTEDSGLSLVRGGDMMNVPTPKRSWSNNVTSPRLMKIGSSVQEAAGSLELDTTNGPKLIPKLLIMWSTLQPSVDTNFTVDSANTHESKQSAKEINDSSNVPRHAEIKSPATGEYTQEYFSLESSLSEKAARSNSSAAVVDIEEKSRLPDFINVTAPVSLPQMSGLSSGAGKNDYSTYTSHGSMCKFSNSTTCQNNGTCTTENGGFACTCTAFYRGRFCEESKLKLTVGEAIGKSATVHWSMEGVNGTVITSLYLSNGYRWDHVSTSRDHSSFSFDDLSPHQHYNQGVQSLFLCTHLSDSTQALYVSPEKSPWKTYSPDFLVRLTSVLNFSA</sequence>
<feature type="region of interest" description="Disordered" evidence="2">
    <location>
        <begin position="110"/>
        <end position="132"/>
    </location>
</feature>
<keyword evidence="1" id="KW-1015">Disulfide bond</keyword>
<gene>
    <name evidence="4" type="ORF">BRAFLDRAFT_86203</name>
</gene>
<feature type="compositionally biased region" description="Basic and acidic residues" evidence="2">
    <location>
        <begin position="186"/>
        <end position="197"/>
    </location>
</feature>
<feature type="region of interest" description="Disordered" evidence="2">
    <location>
        <begin position="186"/>
        <end position="213"/>
    </location>
</feature>
<dbReference type="InParanoid" id="C3ZLR9"/>
<keyword evidence="1" id="KW-0245">EGF-like domain</keyword>
<organism>
    <name type="scientific">Branchiostoma floridae</name>
    <name type="common">Florida lancelet</name>
    <name type="synonym">Amphioxus</name>
    <dbReference type="NCBI Taxonomy" id="7739"/>
    <lineage>
        <taxon>Eukaryota</taxon>
        <taxon>Metazoa</taxon>
        <taxon>Chordata</taxon>
        <taxon>Cephalochordata</taxon>
        <taxon>Leptocardii</taxon>
        <taxon>Amphioxiformes</taxon>
        <taxon>Branchiostomatidae</taxon>
        <taxon>Branchiostoma</taxon>
    </lineage>
</organism>
<feature type="domain" description="EGF-like" evidence="3">
    <location>
        <begin position="282"/>
        <end position="321"/>
    </location>
</feature>
<dbReference type="AlphaFoldDB" id="C3ZLR9"/>
<proteinExistence type="predicted"/>
<dbReference type="PROSITE" id="PS00022">
    <property type="entry name" value="EGF_1"/>
    <property type="match status" value="1"/>
</dbReference>
<comment type="caution">
    <text evidence="1">Lacks conserved residue(s) required for the propagation of feature annotation.</text>
</comment>
<dbReference type="CDD" id="cd00054">
    <property type="entry name" value="EGF_CA"/>
    <property type="match status" value="1"/>
</dbReference>
<dbReference type="SUPFAM" id="SSF57196">
    <property type="entry name" value="EGF/Laminin"/>
    <property type="match status" value="1"/>
</dbReference>
<evidence type="ECO:0000256" key="2">
    <source>
        <dbReference type="SAM" id="MobiDB-lite"/>
    </source>
</evidence>
<name>C3ZLR9_BRAFL</name>
<evidence type="ECO:0000259" key="3">
    <source>
        <dbReference type="PROSITE" id="PS50026"/>
    </source>
</evidence>
<protein>
    <recommendedName>
        <fullName evidence="3">EGF-like domain-containing protein</fullName>
    </recommendedName>
</protein>
<dbReference type="PROSITE" id="PS50026">
    <property type="entry name" value="EGF_3"/>
    <property type="match status" value="1"/>
</dbReference>
<dbReference type="Gene3D" id="2.10.25.10">
    <property type="entry name" value="Laminin"/>
    <property type="match status" value="1"/>
</dbReference>
<feature type="disulfide bond" evidence="1">
    <location>
        <begin position="311"/>
        <end position="320"/>
    </location>
</feature>
<reference evidence="4" key="1">
    <citation type="journal article" date="2008" name="Nature">
        <title>The amphioxus genome and the evolution of the chordate karyotype.</title>
        <authorList>
            <consortium name="US DOE Joint Genome Institute (JGI-PGF)"/>
            <person name="Putnam N.H."/>
            <person name="Butts T."/>
            <person name="Ferrier D.E.K."/>
            <person name="Furlong R.F."/>
            <person name="Hellsten U."/>
            <person name="Kawashima T."/>
            <person name="Robinson-Rechavi M."/>
            <person name="Shoguchi E."/>
            <person name="Terry A."/>
            <person name="Yu J.-K."/>
            <person name="Benito-Gutierrez E.L."/>
            <person name="Dubchak I."/>
            <person name="Garcia-Fernandez J."/>
            <person name="Gibson-Brown J.J."/>
            <person name="Grigoriev I.V."/>
            <person name="Horton A.C."/>
            <person name="de Jong P.J."/>
            <person name="Jurka J."/>
            <person name="Kapitonov V.V."/>
            <person name="Kohara Y."/>
            <person name="Kuroki Y."/>
            <person name="Lindquist E."/>
            <person name="Lucas S."/>
            <person name="Osoegawa K."/>
            <person name="Pennacchio L.A."/>
            <person name="Salamov A.A."/>
            <person name="Satou Y."/>
            <person name="Sauka-Spengler T."/>
            <person name="Schmutz J."/>
            <person name="Shin-I T."/>
            <person name="Toyoda A."/>
            <person name="Bronner-Fraser M."/>
            <person name="Fujiyama A."/>
            <person name="Holland L.Z."/>
            <person name="Holland P.W.H."/>
            <person name="Satoh N."/>
            <person name="Rokhsar D.S."/>
        </authorList>
    </citation>
    <scope>NUCLEOTIDE SEQUENCE [LARGE SCALE GENOMIC DNA]</scope>
    <source>
        <strain evidence="4">S238N-H82</strain>
        <tissue evidence="4">Testes</tissue>
    </source>
</reference>
<dbReference type="InterPro" id="IPR000742">
    <property type="entry name" value="EGF"/>
</dbReference>
<feature type="compositionally biased region" description="Polar residues" evidence="2">
    <location>
        <begin position="11"/>
        <end position="23"/>
    </location>
</feature>
<feature type="region of interest" description="Disordered" evidence="2">
    <location>
        <begin position="1"/>
        <end position="23"/>
    </location>
</feature>
<accession>C3ZLR9</accession>
<dbReference type="EMBL" id="GG666642">
    <property type="protein sequence ID" value="EEN46542.1"/>
    <property type="molecule type" value="Genomic_DNA"/>
</dbReference>
<evidence type="ECO:0000256" key="1">
    <source>
        <dbReference type="PROSITE-ProRule" id="PRU00076"/>
    </source>
</evidence>